<evidence type="ECO:0000256" key="7">
    <source>
        <dbReference type="ARBA" id="ARBA00022840"/>
    </source>
</evidence>
<dbReference type="Gene3D" id="1.10.510.10">
    <property type="entry name" value="Transferase(Phosphotransferase) domain 1"/>
    <property type="match status" value="1"/>
</dbReference>
<comment type="catalytic activity">
    <reaction evidence="10">
        <text>L-tyrosyl-[protein] + ATP = O-phospho-L-tyrosyl-[protein] + ADP + H(+)</text>
        <dbReference type="Rhea" id="RHEA:10596"/>
        <dbReference type="Rhea" id="RHEA-COMP:10136"/>
        <dbReference type="Rhea" id="RHEA-COMP:20101"/>
        <dbReference type="ChEBI" id="CHEBI:15378"/>
        <dbReference type="ChEBI" id="CHEBI:30616"/>
        <dbReference type="ChEBI" id="CHEBI:46858"/>
        <dbReference type="ChEBI" id="CHEBI:61978"/>
        <dbReference type="ChEBI" id="CHEBI:456216"/>
        <dbReference type="EC" id="2.7.12.1"/>
    </reaction>
</comment>
<evidence type="ECO:0000256" key="3">
    <source>
        <dbReference type="ARBA" id="ARBA00022527"/>
    </source>
</evidence>
<proteinExistence type="inferred from homology"/>
<evidence type="ECO:0000256" key="11">
    <source>
        <dbReference type="PROSITE-ProRule" id="PRU10141"/>
    </source>
</evidence>
<keyword evidence="3" id="KW-0723">Serine/threonine-protein kinase</keyword>
<feature type="compositionally biased region" description="Pro residues" evidence="12">
    <location>
        <begin position="733"/>
        <end position="753"/>
    </location>
</feature>
<feature type="region of interest" description="Disordered" evidence="12">
    <location>
        <begin position="507"/>
        <end position="534"/>
    </location>
</feature>
<feature type="binding site" evidence="11">
    <location>
        <position position="198"/>
    </location>
    <ligand>
        <name>ATP</name>
        <dbReference type="ChEBI" id="CHEBI:30616"/>
    </ligand>
</feature>
<dbReference type="Pfam" id="PF00069">
    <property type="entry name" value="Pkinase"/>
    <property type="match status" value="1"/>
</dbReference>
<dbReference type="CDD" id="cd14226">
    <property type="entry name" value="PKc_DYRK1"/>
    <property type="match status" value="1"/>
</dbReference>
<dbReference type="SUPFAM" id="SSF56112">
    <property type="entry name" value="Protein kinase-like (PK-like)"/>
    <property type="match status" value="1"/>
</dbReference>
<feature type="domain" description="Protein kinase" evidence="13">
    <location>
        <begin position="169"/>
        <end position="485"/>
    </location>
</feature>
<evidence type="ECO:0000256" key="1">
    <source>
        <dbReference type="ARBA" id="ARBA00008867"/>
    </source>
</evidence>
<dbReference type="EMBL" id="JAPMOS010000007">
    <property type="protein sequence ID" value="KAJ4461406.1"/>
    <property type="molecule type" value="Genomic_DNA"/>
</dbReference>
<keyword evidence="4" id="KW-0808">Transferase</keyword>
<feature type="compositionally biased region" description="Low complexity" evidence="12">
    <location>
        <begin position="559"/>
        <end position="568"/>
    </location>
</feature>
<comment type="catalytic activity">
    <reaction evidence="9">
        <text>L-threonyl-[protein] + ATP = O-phospho-L-threonyl-[protein] + ADP + H(+)</text>
        <dbReference type="Rhea" id="RHEA:46608"/>
        <dbReference type="Rhea" id="RHEA-COMP:11060"/>
        <dbReference type="Rhea" id="RHEA-COMP:11605"/>
        <dbReference type="ChEBI" id="CHEBI:15378"/>
        <dbReference type="ChEBI" id="CHEBI:30013"/>
        <dbReference type="ChEBI" id="CHEBI:30616"/>
        <dbReference type="ChEBI" id="CHEBI:61977"/>
        <dbReference type="ChEBI" id="CHEBI:456216"/>
        <dbReference type="EC" id="2.7.12.1"/>
    </reaction>
</comment>
<keyword evidence="6 14" id="KW-0418">Kinase</keyword>
<evidence type="ECO:0000256" key="10">
    <source>
        <dbReference type="ARBA" id="ARBA00051680"/>
    </source>
</evidence>
<keyword evidence="5 11" id="KW-0547">Nucleotide-binding</keyword>
<evidence type="ECO:0000256" key="9">
    <source>
        <dbReference type="ARBA" id="ARBA00049308"/>
    </source>
</evidence>
<keyword evidence="15" id="KW-1185">Reference proteome</keyword>
<dbReference type="Gene3D" id="3.30.200.20">
    <property type="entry name" value="Phosphorylase Kinase, domain 1"/>
    <property type="match status" value="1"/>
</dbReference>
<dbReference type="InterPro" id="IPR050494">
    <property type="entry name" value="Ser_Thr_dual-spec_kinase"/>
</dbReference>
<dbReference type="EC" id="2.7.12.1" evidence="2"/>
<feature type="compositionally biased region" description="Low complexity" evidence="12">
    <location>
        <begin position="76"/>
        <end position="98"/>
    </location>
</feature>
<feature type="compositionally biased region" description="Pro residues" evidence="12">
    <location>
        <begin position="782"/>
        <end position="792"/>
    </location>
</feature>
<sequence>MFVAVCSPFFDAGLDDKWKTFLVSLKSSEPGAVSDTGMTLETTHPPPPQMGDPTTSDHSHPAQQAPHESSGTQQSAPQTADPAANSAAAAAPTSSQTKAPPPCKSRKSCPLIKLSIDLLETYKSINKIYYARKKKLQELSRNSALRNDGFDDENNDYIVRANEVWMDQFQIVSLIGKGSFGQVVKARDLRNNEDVAIKIIKNKKPFYNQALIEIRLLQHMNAKDPRDQYCVLRLRNWFMFRHHLCLVMELLSYSLYDLLRNTQFRGVSLNLVRKFGHQILTCLGFMALPEVNIIHCDLKPENVLLRSCKRSAIKVIDFGSSCHSNEKMYSYIQSRFYRSPEVLLGLPYGCPIDMWSLGCILVEIHTGEPLFNGTDEVDQLMKIIEARRLPPEAMLAQSQKTRKFFSMGPAPGEVHLRKGPDSRIGMRSLHTILGVETGGPQGRRSGEPGHSVVDYLKFEDLIEKMLHYDPAKRITPLQALNHSFFKPTVEAATDTAEDERTPPLRVVAPSMHRVPKEPLAPYPQSKSHTHAETQTGAGAGAAAMGMGMGMGTEPVISTAATQHASTSASPPPPGSPTAAQQQFPIPIPASGPVLPEDPAGGPKEAHLLAASALVELINPPPPPRAESASPAAMALVSPPLSARPQGGKPPSRGGPGAAAPEDSDQAAMPLVLEDAPSQQAPPRPPSAPQAQMQPPLPGPRPASSNPPPPHGASPVVTIPPVVSPPTARTTPSAYPPPPPHQTPGAPAPLPPPRHSAEGSGPAVPPLPSHGHPAYPAPAGSQRPPPPRAPTLLPPTGSARPPTPPNPSGRVRGPAPVCPLLGRLPARASAKKVRQPQLGPWRPQWHPTKCHAPRLPAALRLILLCTAQCAA</sequence>
<feature type="compositionally biased region" description="Polar residues" evidence="12">
    <location>
        <begin position="66"/>
        <end position="75"/>
    </location>
</feature>
<dbReference type="InterPro" id="IPR011009">
    <property type="entry name" value="Kinase-like_dom_sf"/>
</dbReference>
<evidence type="ECO:0000256" key="5">
    <source>
        <dbReference type="ARBA" id="ARBA00022741"/>
    </source>
</evidence>
<comment type="catalytic activity">
    <reaction evidence="8">
        <text>L-seryl-[protein] + ATP = O-phospho-L-seryl-[protein] + ADP + H(+)</text>
        <dbReference type="Rhea" id="RHEA:17989"/>
        <dbReference type="Rhea" id="RHEA-COMP:9863"/>
        <dbReference type="Rhea" id="RHEA-COMP:11604"/>
        <dbReference type="ChEBI" id="CHEBI:15378"/>
        <dbReference type="ChEBI" id="CHEBI:29999"/>
        <dbReference type="ChEBI" id="CHEBI:30616"/>
        <dbReference type="ChEBI" id="CHEBI:83421"/>
        <dbReference type="ChEBI" id="CHEBI:456216"/>
        <dbReference type="EC" id="2.7.12.1"/>
    </reaction>
</comment>
<evidence type="ECO:0000256" key="8">
    <source>
        <dbReference type="ARBA" id="ARBA00049003"/>
    </source>
</evidence>
<dbReference type="PROSITE" id="PS50011">
    <property type="entry name" value="PROTEIN_KINASE_DOM"/>
    <property type="match status" value="1"/>
</dbReference>
<feature type="region of interest" description="Disordered" evidence="12">
    <location>
        <begin position="559"/>
        <end position="603"/>
    </location>
</feature>
<reference evidence="14" key="1">
    <citation type="journal article" date="2022" name="bioRxiv">
        <title>Genomics of Preaxostyla Flagellates Illuminates Evolutionary Transitions and the Path Towards Mitochondrial Loss.</title>
        <authorList>
            <person name="Novak L.V.F."/>
            <person name="Treitli S.C."/>
            <person name="Pyrih J."/>
            <person name="Halakuc P."/>
            <person name="Pipaliya S.V."/>
            <person name="Vacek V."/>
            <person name="Brzon O."/>
            <person name="Soukal P."/>
            <person name="Eme L."/>
            <person name="Dacks J.B."/>
            <person name="Karnkowska A."/>
            <person name="Elias M."/>
            <person name="Hampl V."/>
        </authorList>
    </citation>
    <scope>NUCLEOTIDE SEQUENCE</scope>
    <source>
        <strain evidence="14">RCP-MX</strain>
    </source>
</reference>
<name>A0ABQ8USH9_9EUKA</name>
<evidence type="ECO:0000313" key="15">
    <source>
        <dbReference type="Proteomes" id="UP001141327"/>
    </source>
</evidence>
<accession>A0ABQ8USH9</accession>
<evidence type="ECO:0000313" key="14">
    <source>
        <dbReference type="EMBL" id="KAJ4461406.1"/>
    </source>
</evidence>
<evidence type="ECO:0000256" key="12">
    <source>
        <dbReference type="SAM" id="MobiDB-lite"/>
    </source>
</evidence>
<dbReference type="InterPro" id="IPR017441">
    <property type="entry name" value="Protein_kinase_ATP_BS"/>
</dbReference>
<feature type="compositionally biased region" description="Low complexity" evidence="12">
    <location>
        <begin position="712"/>
        <end position="732"/>
    </location>
</feature>
<protein>
    <recommendedName>
        <fullName evidence="2">dual-specificity kinase</fullName>
        <ecNumber evidence="2">2.7.12.1</ecNumber>
    </recommendedName>
</protein>
<keyword evidence="7 11" id="KW-0067">ATP-binding</keyword>
<dbReference type="GO" id="GO:0016301">
    <property type="term" value="F:kinase activity"/>
    <property type="evidence" value="ECO:0007669"/>
    <property type="project" value="UniProtKB-KW"/>
</dbReference>
<evidence type="ECO:0000256" key="6">
    <source>
        <dbReference type="ARBA" id="ARBA00022777"/>
    </source>
</evidence>
<dbReference type="PROSITE" id="PS00108">
    <property type="entry name" value="PROTEIN_KINASE_ST"/>
    <property type="match status" value="1"/>
</dbReference>
<dbReference type="PROSITE" id="PS00107">
    <property type="entry name" value="PROTEIN_KINASE_ATP"/>
    <property type="match status" value="1"/>
</dbReference>
<comment type="caution">
    <text evidence="14">The sequence shown here is derived from an EMBL/GenBank/DDBJ whole genome shotgun (WGS) entry which is preliminary data.</text>
</comment>
<comment type="similarity">
    <text evidence="1">Belongs to the protein kinase superfamily. CMGC Ser/Thr protein kinase family. MNB/DYRK subfamily.</text>
</comment>
<dbReference type="PANTHER" id="PTHR24058:SF28">
    <property type="entry name" value="SERINE_THREONINE-PROTEIN KINASE MINIBRAIN"/>
    <property type="match status" value="1"/>
</dbReference>
<dbReference type="SMART" id="SM00220">
    <property type="entry name" value="S_TKc"/>
    <property type="match status" value="1"/>
</dbReference>
<feature type="compositionally biased region" description="Pro residues" evidence="12">
    <location>
        <begin position="694"/>
        <end position="711"/>
    </location>
</feature>
<evidence type="ECO:0000256" key="2">
    <source>
        <dbReference type="ARBA" id="ARBA00013203"/>
    </source>
</evidence>
<gene>
    <name evidence="14" type="ORF">PAPYR_1970</name>
</gene>
<dbReference type="InterPro" id="IPR044131">
    <property type="entry name" value="PKc_DYR1A/1B"/>
</dbReference>
<feature type="region of interest" description="Disordered" evidence="12">
    <location>
        <begin position="30"/>
        <end position="106"/>
    </location>
</feature>
<dbReference type="InterPro" id="IPR000719">
    <property type="entry name" value="Prot_kinase_dom"/>
</dbReference>
<organism evidence="14 15">
    <name type="scientific">Paratrimastix pyriformis</name>
    <dbReference type="NCBI Taxonomy" id="342808"/>
    <lineage>
        <taxon>Eukaryota</taxon>
        <taxon>Metamonada</taxon>
        <taxon>Preaxostyla</taxon>
        <taxon>Paratrimastigidae</taxon>
        <taxon>Paratrimastix</taxon>
    </lineage>
</organism>
<evidence type="ECO:0000259" key="13">
    <source>
        <dbReference type="PROSITE" id="PS50011"/>
    </source>
</evidence>
<dbReference type="PANTHER" id="PTHR24058">
    <property type="entry name" value="DUAL SPECIFICITY PROTEIN KINASE"/>
    <property type="match status" value="1"/>
</dbReference>
<dbReference type="Proteomes" id="UP001141327">
    <property type="component" value="Unassembled WGS sequence"/>
</dbReference>
<evidence type="ECO:0000256" key="4">
    <source>
        <dbReference type="ARBA" id="ARBA00022679"/>
    </source>
</evidence>
<dbReference type="InterPro" id="IPR008271">
    <property type="entry name" value="Ser/Thr_kinase_AS"/>
</dbReference>
<feature type="region of interest" description="Disordered" evidence="12">
    <location>
        <begin position="638"/>
        <end position="813"/>
    </location>
</feature>